<sequence>MHTRRGTVRGSWVVALGLLGCLWAGMVCAAMGTVRSLAFDGLVEDRLGTGENIQGDGKKDLAFSVTLEGAGAVVGAELKHLTTGMVWDTVPGNGRPTLGVLDESGGLLNQGNSRLPAVAFLLGTRLRLVVSELAGEAAKGGEYEVTVRFLDRSEAKGRVHAAPVTLTVSPTSTLTPTPAAGFSPSPSAASGAPRILEARVEGPSDRDLVGQGEALKGNGTPDWRVRVKLQGRGIITGIRFSNHRGPEGTWDTLKDNGRWLVVVTRPSTEILTRADGTLRVPFRDQTELVLFLEDNGSLSRPETRSQLTLTLEDGTLLTRDAAPAALPEGAPTLTEFKGPEASDFDLLGPGENRGGDFDRDRRFTVVVQGKGVLTGAKLRSLKGDGAWDTIPGNKIALLGVAREGKTEFLNRGDGSLRLPVSGTTPLSLYAGGDAAGTGPFRVSLVFEDGRVLEKETGTVAAPAKPAAAPKLAILGRPLSLKGDRVGGDELLRGNGKVDWGFSVRLDGKGTLKALLVRATTGGGVWDTVPGNRNGLVGVRKPGGAYLNASDGSVSVPVNGALVLQLWMEDNKSLSRKKGSVRVEALFEDGSKAVRDLRW</sequence>
<protein>
    <submittedName>
        <fullName evidence="2">Uncharacterized protein</fullName>
    </submittedName>
</protein>
<dbReference type="eggNOG" id="COG3115">
    <property type="taxonomic scope" value="Bacteria"/>
</dbReference>
<dbReference type="PROSITE" id="PS51257">
    <property type="entry name" value="PROKAR_LIPOPROTEIN"/>
    <property type="match status" value="1"/>
</dbReference>
<evidence type="ECO:0000256" key="1">
    <source>
        <dbReference type="SAM" id="MobiDB-lite"/>
    </source>
</evidence>
<dbReference type="STRING" id="584708.Apau_0755"/>
<dbReference type="HOGENOM" id="CLU_456095_0_0_0"/>
<reference evidence="2 3" key="1">
    <citation type="journal article" date="2010" name="Stand. Genomic Sci.">
        <title>Non-contiguous finished genome sequence of Aminomonas paucivorans type strain (GLU-3).</title>
        <authorList>
            <person name="Pitluck S."/>
            <person name="Yasawong M."/>
            <person name="Held B."/>
            <person name="Lapidus A."/>
            <person name="Nolan M."/>
            <person name="Copeland A."/>
            <person name="Lucas S."/>
            <person name="Del Rio T.G."/>
            <person name="Tice H."/>
            <person name="Cheng J.F."/>
            <person name="Chertkov O."/>
            <person name="Goodwin L."/>
            <person name="Tapia R."/>
            <person name="Han C."/>
            <person name="Liolios K."/>
            <person name="Ivanova N."/>
            <person name="Mavromatis K."/>
            <person name="Ovchinnikova G."/>
            <person name="Pati A."/>
            <person name="Chen A."/>
            <person name="Palaniappan K."/>
            <person name="Land M."/>
            <person name="Hauser L."/>
            <person name="Chang Y.J."/>
            <person name="Jeffries C.D."/>
            <person name="Pukall R."/>
            <person name="Spring S."/>
            <person name="Rohde M."/>
            <person name="Sikorski J."/>
            <person name="Goker M."/>
            <person name="Woyke T."/>
            <person name="Bristow J."/>
            <person name="Eisen J.A."/>
            <person name="Markowitz V."/>
            <person name="Hugenholtz P."/>
            <person name="Kyrpides N.C."/>
            <person name="Klenk H.P."/>
        </authorList>
    </citation>
    <scope>NUCLEOTIDE SEQUENCE [LARGE SCALE GENOMIC DNA]</scope>
    <source>
        <strain evidence="2 3">DSM 12260</strain>
    </source>
</reference>
<dbReference type="AlphaFoldDB" id="E3CV26"/>
<feature type="region of interest" description="Disordered" evidence="1">
    <location>
        <begin position="170"/>
        <end position="192"/>
    </location>
</feature>
<dbReference type="OrthoDB" id="4655at2"/>
<proteinExistence type="predicted"/>
<dbReference type="RefSeq" id="WP_006300350.1">
    <property type="nucleotide sequence ID" value="NZ_CM001022.1"/>
</dbReference>
<dbReference type="PaxDb" id="584708-Apau_0755"/>
<accession>E3CV26</accession>
<name>E3CV26_9BACT</name>
<gene>
    <name evidence="2" type="ORF">Apau_0755</name>
</gene>
<keyword evidence="3" id="KW-1185">Reference proteome</keyword>
<dbReference type="Proteomes" id="UP000005096">
    <property type="component" value="Chromosome"/>
</dbReference>
<evidence type="ECO:0000313" key="3">
    <source>
        <dbReference type="Proteomes" id="UP000005096"/>
    </source>
</evidence>
<dbReference type="EMBL" id="CM001022">
    <property type="protein sequence ID" value="EFQ23183.1"/>
    <property type="molecule type" value="Genomic_DNA"/>
</dbReference>
<organism evidence="2 3">
    <name type="scientific">Aminomonas paucivorans DSM 12260</name>
    <dbReference type="NCBI Taxonomy" id="584708"/>
    <lineage>
        <taxon>Bacteria</taxon>
        <taxon>Thermotogati</taxon>
        <taxon>Synergistota</taxon>
        <taxon>Synergistia</taxon>
        <taxon>Synergistales</taxon>
        <taxon>Synergistaceae</taxon>
        <taxon>Aminomonas</taxon>
    </lineage>
</organism>
<evidence type="ECO:0000313" key="2">
    <source>
        <dbReference type="EMBL" id="EFQ23183.1"/>
    </source>
</evidence>